<dbReference type="GO" id="GO:0005773">
    <property type="term" value="C:vacuole"/>
    <property type="evidence" value="ECO:0007669"/>
    <property type="project" value="GOC"/>
</dbReference>
<dbReference type="GO" id="GO:0005789">
    <property type="term" value="C:endoplasmic reticulum membrane"/>
    <property type="evidence" value="ECO:0007669"/>
    <property type="project" value="UniProtKB-SubCell"/>
</dbReference>
<dbReference type="EMBL" id="FNXT01000881">
    <property type="protein sequence ID" value="SZX68765.1"/>
    <property type="molecule type" value="Genomic_DNA"/>
</dbReference>
<comment type="subcellular location">
    <subcellularLocation>
        <location evidence="1">Endoplasmic reticulum membrane</location>
        <topology evidence="1">Multi-pass membrane protein</topology>
    </subcellularLocation>
</comment>
<keyword evidence="6 7" id="KW-0472">Membrane</keyword>
<evidence type="ECO:0000256" key="6">
    <source>
        <dbReference type="ARBA" id="ARBA00023136"/>
    </source>
</evidence>
<gene>
    <name evidence="9" type="ORF">BQ4739_LOCUS17690</name>
    <name evidence="8" type="ORF">BQ4739_LOCUS9083</name>
</gene>
<evidence type="ECO:0008006" key="11">
    <source>
        <dbReference type="Google" id="ProtNLM"/>
    </source>
</evidence>
<dbReference type="Pfam" id="PF05620">
    <property type="entry name" value="TMEM208_SND2"/>
    <property type="match status" value="1"/>
</dbReference>
<evidence type="ECO:0000256" key="4">
    <source>
        <dbReference type="ARBA" id="ARBA00022824"/>
    </source>
</evidence>
<name>A0A383VTD7_TETOB</name>
<dbReference type="AlphaFoldDB" id="A0A383VTD7"/>
<evidence type="ECO:0000256" key="7">
    <source>
        <dbReference type="SAM" id="Phobius"/>
    </source>
</evidence>
<feature type="transmembrane region" description="Helical" evidence="7">
    <location>
        <begin position="96"/>
        <end position="120"/>
    </location>
</feature>
<organism evidence="8 10">
    <name type="scientific">Tetradesmus obliquus</name>
    <name type="common">Green alga</name>
    <name type="synonym">Acutodesmus obliquus</name>
    <dbReference type="NCBI Taxonomy" id="3088"/>
    <lineage>
        <taxon>Eukaryota</taxon>
        <taxon>Viridiplantae</taxon>
        <taxon>Chlorophyta</taxon>
        <taxon>core chlorophytes</taxon>
        <taxon>Chlorophyceae</taxon>
        <taxon>CS clade</taxon>
        <taxon>Sphaeropleales</taxon>
        <taxon>Scenedesmaceae</taxon>
        <taxon>Tetradesmus</taxon>
    </lineage>
</organism>
<proteinExistence type="inferred from homology"/>
<evidence type="ECO:0000256" key="2">
    <source>
        <dbReference type="ARBA" id="ARBA00009950"/>
    </source>
</evidence>
<keyword evidence="3 7" id="KW-0812">Transmembrane</keyword>
<dbReference type="STRING" id="3088.A0A383VTD7"/>
<dbReference type="Proteomes" id="UP000256970">
    <property type="component" value="Unassembled WGS sequence"/>
</dbReference>
<protein>
    <recommendedName>
        <fullName evidence="11">Transmembrane protein 208</fullName>
    </recommendedName>
</protein>
<evidence type="ECO:0000313" key="10">
    <source>
        <dbReference type="Proteomes" id="UP000256970"/>
    </source>
</evidence>
<evidence type="ECO:0000256" key="3">
    <source>
        <dbReference type="ARBA" id="ARBA00022692"/>
    </source>
</evidence>
<feature type="transmembrane region" description="Helical" evidence="7">
    <location>
        <begin position="45"/>
        <end position="69"/>
    </location>
</feature>
<sequence>MAGAGAKKRSEENERTVRNIGIYILVCAAVFAALRLYLRRSSADWTTWAAFAGTMLVQGICYISIVAVAKPVYDNGVLVDGGADLAKGSISYYFDLLYVTGFVQILASFTVYGWYVYAVVPAYAGFKLFQFAKPLLWDKASGAEVEVDEATRKKLERTQQRAERRRVKRF</sequence>
<evidence type="ECO:0000313" key="9">
    <source>
        <dbReference type="EMBL" id="SZX77333.1"/>
    </source>
</evidence>
<keyword evidence="10" id="KW-1185">Reference proteome</keyword>
<accession>A0A383VTD7</accession>
<dbReference type="PANTHER" id="PTHR13505">
    <property type="entry name" value="TRANSMEMBRANE PROTEIN 208"/>
    <property type="match status" value="1"/>
</dbReference>
<evidence type="ECO:0000256" key="1">
    <source>
        <dbReference type="ARBA" id="ARBA00004477"/>
    </source>
</evidence>
<keyword evidence="5 7" id="KW-1133">Transmembrane helix</keyword>
<evidence type="ECO:0000256" key="5">
    <source>
        <dbReference type="ARBA" id="ARBA00022989"/>
    </source>
</evidence>
<reference evidence="8 10" key="1">
    <citation type="submission" date="2016-10" db="EMBL/GenBank/DDBJ databases">
        <authorList>
            <person name="Cai Z."/>
        </authorList>
    </citation>
    <scope>NUCLEOTIDE SEQUENCE [LARGE SCALE GENOMIC DNA]</scope>
</reference>
<dbReference type="GO" id="GO:0006624">
    <property type="term" value="P:vacuolar protein processing"/>
    <property type="evidence" value="ECO:0007669"/>
    <property type="project" value="TreeGrafter"/>
</dbReference>
<keyword evidence="4" id="KW-0256">Endoplasmic reticulum</keyword>
<feature type="transmembrane region" description="Helical" evidence="7">
    <location>
        <begin position="20"/>
        <end position="38"/>
    </location>
</feature>
<dbReference type="InterPro" id="IPR008506">
    <property type="entry name" value="SND2/TMEM208"/>
</dbReference>
<comment type="similarity">
    <text evidence="2">Belongs to the TMEM208 family.</text>
</comment>
<evidence type="ECO:0000313" key="8">
    <source>
        <dbReference type="EMBL" id="SZX68765.1"/>
    </source>
</evidence>
<dbReference type="EMBL" id="FNXT01001281">
    <property type="protein sequence ID" value="SZX77333.1"/>
    <property type="molecule type" value="Genomic_DNA"/>
</dbReference>
<dbReference type="PANTHER" id="PTHR13505:SF7">
    <property type="entry name" value="TRANSMEMBRANE PROTEIN 208"/>
    <property type="match status" value="1"/>
</dbReference>